<keyword evidence="4" id="KW-1185">Reference proteome</keyword>
<dbReference type="SUPFAM" id="SSF47413">
    <property type="entry name" value="lambda repressor-like DNA-binding domains"/>
    <property type="match status" value="1"/>
</dbReference>
<evidence type="ECO:0000259" key="2">
    <source>
        <dbReference type="Pfam" id="PF13443"/>
    </source>
</evidence>
<name>A0ABU0R8S1_9MICO</name>
<dbReference type="InterPro" id="IPR010982">
    <property type="entry name" value="Lambda_DNA-bd_dom_sf"/>
</dbReference>
<evidence type="ECO:0000256" key="1">
    <source>
        <dbReference type="SAM" id="MobiDB-lite"/>
    </source>
</evidence>
<dbReference type="InterPro" id="IPR001387">
    <property type="entry name" value="Cro/C1-type_HTH"/>
</dbReference>
<dbReference type="CDD" id="cd00093">
    <property type="entry name" value="HTH_XRE"/>
    <property type="match status" value="1"/>
</dbReference>
<dbReference type="Proteomes" id="UP001239083">
    <property type="component" value="Unassembled WGS sequence"/>
</dbReference>
<proteinExistence type="predicted"/>
<protein>
    <submittedName>
        <fullName evidence="3">Transcriptional regulator with XRE-family HTH domain</fullName>
    </submittedName>
</protein>
<comment type="caution">
    <text evidence="3">The sequence shown here is derived from an EMBL/GenBank/DDBJ whole genome shotgun (WGS) entry which is preliminary data.</text>
</comment>
<gene>
    <name evidence="3" type="ORF">QFZ26_002024</name>
</gene>
<dbReference type="Pfam" id="PF13443">
    <property type="entry name" value="HTH_26"/>
    <property type="match status" value="1"/>
</dbReference>
<accession>A0ABU0R8S1</accession>
<feature type="domain" description="HTH cro/C1-type" evidence="2">
    <location>
        <begin position="28"/>
        <end position="70"/>
    </location>
</feature>
<dbReference type="Gene3D" id="1.10.260.40">
    <property type="entry name" value="lambda repressor-like DNA-binding domains"/>
    <property type="match status" value="1"/>
</dbReference>
<evidence type="ECO:0000313" key="3">
    <source>
        <dbReference type="EMBL" id="MDQ0894469.1"/>
    </source>
</evidence>
<feature type="region of interest" description="Disordered" evidence="1">
    <location>
        <begin position="1"/>
        <end position="29"/>
    </location>
</feature>
<sequence length="76" mass="8760">MTHRLNPEDVAKRIREAREGDGRSERWLAEETGIPYPTLRRKLNQRPDNLTLDELIRITRALRLNVAELASEPAVA</sequence>
<dbReference type="EMBL" id="JAUSYY010000001">
    <property type="protein sequence ID" value="MDQ0894469.1"/>
    <property type="molecule type" value="Genomic_DNA"/>
</dbReference>
<evidence type="ECO:0000313" key="4">
    <source>
        <dbReference type="Proteomes" id="UP001239083"/>
    </source>
</evidence>
<reference evidence="3 4" key="1">
    <citation type="submission" date="2023-07" db="EMBL/GenBank/DDBJ databases">
        <title>Comparative genomics of wheat-associated soil bacteria to identify genetic determinants of phenazine resistance.</title>
        <authorList>
            <person name="Mouncey N."/>
        </authorList>
    </citation>
    <scope>NUCLEOTIDE SEQUENCE [LARGE SCALE GENOMIC DNA]</scope>
    <source>
        <strain evidence="3 4">V3I3</strain>
    </source>
</reference>
<dbReference type="RefSeq" id="WP_307041734.1">
    <property type="nucleotide sequence ID" value="NZ_JAUSYY010000001.1"/>
</dbReference>
<organism evidence="3 4">
    <name type="scientific">Agromyces ramosus</name>
    <dbReference type="NCBI Taxonomy" id="33879"/>
    <lineage>
        <taxon>Bacteria</taxon>
        <taxon>Bacillati</taxon>
        <taxon>Actinomycetota</taxon>
        <taxon>Actinomycetes</taxon>
        <taxon>Micrococcales</taxon>
        <taxon>Microbacteriaceae</taxon>
        <taxon>Agromyces</taxon>
    </lineage>
</organism>